<evidence type="ECO:0000256" key="1">
    <source>
        <dbReference type="SAM" id="MobiDB-lite"/>
    </source>
</evidence>
<dbReference type="SUPFAM" id="SSF53955">
    <property type="entry name" value="Lysozyme-like"/>
    <property type="match status" value="1"/>
</dbReference>
<dbReference type="PANTHER" id="PTHR30163">
    <property type="entry name" value="MEMBRANE-BOUND LYTIC MUREIN TRANSGLYCOSYLASE B"/>
    <property type="match status" value="1"/>
</dbReference>
<sequence length="338" mass="33738">MTHSVKSVWLAVGAVCCAAAALAAFALAIILLGRAPAAPSAPAVASPTPGVTQAPAQAAAVAASPTAASPAPKTLRPVVPSPTPSESRGASGDPLPAFSAPVPGLPSPGPGGLPRPSVSPGAAAVPGGGPNATPLPSQSPTGTPGGPLTASITTLPDQAWLERTAQATQIPKRQLAAYAGASLQLGRELPSCQLGWNTLAAIGLIESDHGRLGGGGPDANGVITPSIFGPQLNGAGFAAIADSDQGRLDGDKVWDRAVGPMQFIPTTWATQAADGNADGKTDPHQIDDAALAAARYLCQAGDMTKAEDWIRAVRAYNNSLDYNGKVADQAALYAQLAR</sequence>
<organism evidence="4 5">
    <name type="scientific">Buchananella hordeovulneris</name>
    <dbReference type="NCBI Taxonomy" id="52770"/>
    <lineage>
        <taxon>Bacteria</taxon>
        <taxon>Bacillati</taxon>
        <taxon>Actinomycetota</taxon>
        <taxon>Actinomycetes</taxon>
        <taxon>Actinomycetales</taxon>
        <taxon>Actinomycetaceae</taxon>
        <taxon>Buchananella</taxon>
    </lineage>
</organism>
<evidence type="ECO:0000256" key="2">
    <source>
        <dbReference type="SAM" id="SignalP"/>
    </source>
</evidence>
<accession>A0A1Q5PTU1</accession>
<dbReference type="EMBL" id="MQVS01000011">
    <property type="protein sequence ID" value="OKL51007.1"/>
    <property type="molecule type" value="Genomic_DNA"/>
</dbReference>
<evidence type="ECO:0000313" key="5">
    <source>
        <dbReference type="Proteomes" id="UP000185612"/>
    </source>
</evidence>
<name>A0A1Q5PTU1_9ACTO</name>
<keyword evidence="5" id="KW-1185">Reference proteome</keyword>
<keyword evidence="2" id="KW-0732">Signal</keyword>
<gene>
    <name evidence="4" type="ORF">BSZ40_09610</name>
</gene>
<comment type="caution">
    <text evidence="4">The sequence shown here is derived from an EMBL/GenBank/DDBJ whole genome shotgun (WGS) entry which is preliminary data.</text>
</comment>
<feature type="compositionally biased region" description="Pro residues" evidence="1">
    <location>
        <begin position="103"/>
        <end position="113"/>
    </location>
</feature>
<dbReference type="PANTHER" id="PTHR30163:SF8">
    <property type="entry name" value="LYTIC MUREIN TRANSGLYCOSYLASE"/>
    <property type="match status" value="1"/>
</dbReference>
<dbReference type="InterPro" id="IPR031304">
    <property type="entry name" value="SLT_2"/>
</dbReference>
<evidence type="ECO:0000259" key="3">
    <source>
        <dbReference type="Pfam" id="PF13406"/>
    </source>
</evidence>
<proteinExistence type="predicted"/>
<feature type="region of interest" description="Disordered" evidence="1">
    <location>
        <begin position="56"/>
        <end position="151"/>
    </location>
</feature>
<dbReference type="Gene3D" id="1.10.530.10">
    <property type="match status" value="1"/>
</dbReference>
<dbReference type="GO" id="GO:0009253">
    <property type="term" value="P:peptidoglycan catabolic process"/>
    <property type="evidence" value="ECO:0007669"/>
    <property type="project" value="TreeGrafter"/>
</dbReference>
<dbReference type="RefSeq" id="WP_073825762.1">
    <property type="nucleotide sequence ID" value="NZ_MQVS01000011.1"/>
</dbReference>
<feature type="domain" description="Transglycosylase SLT" evidence="3">
    <location>
        <begin position="254"/>
        <end position="325"/>
    </location>
</feature>
<reference evidence="5" key="1">
    <citation type="submission" date="2016-12" db="EMBL/GenBank/DDBJ databases">
        <authorList>
            <person name="Meng X."/>
        </authorList>
    </citation>
    <scope>NUCLEOTIDE SEQUENCE [LARGE SCALE GENOMIC DNA]</scope>
    <source>
        <strain evidence="5">DSM 20732</strain>
    </source>
</reference>
<feature type="compositionally biased region" description="Low complexity" evidence="1">
    <location>
        <begin position="114"/>
        <end position="149"/>
    </location>
</feature>
<dbReference type="Proteomes" id="UP000185612">
    <property type="component" value="Unassembled WGS sequence"/>
</dbReference>
<dbReference type="GO" id="GO:0008933">
    <property type="term" value="F:peptidoglycan lytic transglycosylase activity"/>
    <property type="evidence" value="ECO:0007669"/>
    <property type="project" value="TreeGrafter"/>
</dbReference>
<dbReference type="Pfam" id="PF13406">
    <property type="entry name" value="SLT_2"/>
    <property type="match status" value="1"/>
</dbReference>
<dbReference type="CDD" id="cd13399">
    <property type="entry name" value="Slt35-like"/>
    <property type="match status" value="1"/>
</dbReference>
<feature type="compositionally biased region" description="Low complexity" evidence="1">
    <location>
        <begin position="56"/>
        <end position="72"/>
    </location>
</feature>
<dbReference type="AlphaFoldDB" id="A0A1Q5PTU1"/>
<evidence type="ECO:0000313" key="4">
    <source>
        <dbReference type="EMBL" id="OKL51007.1"/>
    </source>
</evidence>
<dbReference type="STRING" id="52770.BSZ40_09610"/>
<dbReference type="InterPro" id="IPR023346">
    <property type="entry name" value="Lysozyme-like_dom_sf"/>
</dbReference>
<feature type="signal peptide" evidence="2">
    <location>
        <begin position="1"/>
        <end position="37"/>
    </location>
</feature>
<feature type="chain" id="PRO_5012050127" description="Transglycosylase SLT domain-containing protein" evidence="2">
    <location>
        <begin position="38"/>
        <end position="338"/>
    </location>
</feature>
<dbReference type="InParanoid" id="A0A1Q5PTU1"/>
<dbReference type="InterPro" id="IPR043426">
    <property type="entry name" value="MltB-like"/>
</dbReference>
<protein>
    <recommendedName>
        <fullName evidence="3">Transglycosylase SLT domain-containing protein</fullName>
    </recommendedName>
</protein>